<gene>
    <name evidence="2" type="ORF">S06H3_11551</name>
</gene>
<proteinExistence type="predicted"/>
<keyword evidence="1" id="KW-1133">Transmembrane helix</keyword>
<name>X1LBL5_9ZZZZ</name>
<dbReference type="Pfam" id="PF14584">
    <property type="entry name" value="DUF4446"/>
    <property type="match status" value="1"/>
</dbReference>
<feature type="non-terminal residue" evidence="2">
    <location>
        <position position="1"/>
    </location>
</feature>
<evidence type="ECO:0000256" key="1">
    <source>
        <dbReference type="SAM" id="Phobius"/>
    </source>
</evidence>
<protein>
    <recommendedName>
        <fullName evidence="3">DUF4446 family protein</fullName>
    </recommendedName>
</protein>
<feature type="transmembrane region" description="Helical" evidence="1">
    <location>
        <begin position="37"/>
        <end position="60"/>
    </location>
</feature>
<organism evidence="2">
    <name type="scientific">marine sediment metagenome</name>
    <dbReference type="NCBI Taxonomy" id="412755"/>
    <lineage>
        <taxon>unclassified sequences</taxon>
        <taxon>metagenomes</taxon>
        <taxon>ecological metagenomes</taxon>
    </lineage>
</organism>
<dbReference type="AlphaFoldDB" id="X1LBL5"/>
<accession>X1LBL5</accession>
<dbReference type="EMBL" id="BARV01005635">
    <property type="protein sequence ID" value="GAI16722.1"/>
    <property type="molecule type" value="Genomic_DNA"/>
</dbReference>
<reference evidence="2" key="1">
    <citation type="journal article" date="2014" name="Front. Microbiol.">
        <title>High frequency of phylogenetically diverse reductive dehalogenase-homologous genes in deep subseafloor sedimentary metagenomes.</title>
        <authorList>
            <person name="Kawai M."/>
            <person name="Futagami T."/>
            <person name="Toyoda A."/>
            <person name="Takaki Y."/>
            <person name="Nishi S."/>
            <person name="Hori S."/>
            <person name="Arai W."/>
            <person name="Tsubouchi T."/>
            <person name="Morono Y."/>
            <person name="Uchiyama I."/>
            <person name="Ito T."/>
            <person name="Fujiyama A."/>
            <person name="Inagaki F."/>
            <person name="Takami H."/>
        </authorList>
    </citation>
    <scope>NUCLEOTIDE SEQUENCE</scope>
    <source>
        <strain evidence="2">Expedition CK06-06</strain>
    </source>
</reference>
<keyword evidence="1" id="KW-0472">Membrane</keyword>
<dbReference type="InterPro" id="IPR027981">
    <property type="entry name" value="DUF4446"/>
</dbReference>
<evidence type="ECO:0000313" key="2">
    <source>
        <dbReference type="EMBL" id="GAI16722.1"/>
    </source>
</evidence>
<comment type="caution">
    <text evidence="2">The sequence shown here is derived from an EMBL/GenBank/DDBJ whole genome shotgun (WGS) entry which is preliminary data.</text>
</comment>
<keyword evidence="1" id="KW-0812">Transmembrane</keyword>
<feature type="non-terminal residue" evidence="2">
    <location>
        <position position="164"/>
    </location>
</feature>
<sequence length="164" mass="18657">AEVVITGRSRKPLSPLATVGSNPTLSAMETILIDQPIFFLFLTVIAMLVVWNFFLHLHLWQIKKKLKMFFTGKKASDLEGVLFEEIKRLKKSETEIKKLIKSSKVLEKMANQSIQKIEVIRFNPFKETGGDQSFVIAMLDSHNNGLVISSLYSREGTRIYSKPI</sequence>
<evidence type="ECO:0008006" key="3">
    <source>
        <dbReference type="Google" id="ProtNLM"/>
    </source>
</evidence>